<protein>
    <submittedName>
        <fullName evidence="2">Uncharacterized protein</fullName>
    </submittedName>
</protein>
<reference evidence="2 3" key="1">
    <citation type="journal article" date="2018" name="Evol. Lett.">
        <title>Horizontal gene cluster transfer increased hallucinogenic mushroom diversity.</title>
        <authorList>
            <person name="Reynolds H.T."/>
            <person name="Vijayakumar V."/>
            <person name="Gluck-Thaler E."/>
            <person name="Korotkin H.B."/>
            <person name="Matheny P.B."/>
            <person name="Slot J.C."/>
        </authorList>
    </citation>
    <scope>NUCLEOTIDE SEQUENCE [LARGE SCALE GENOMIC DNA]</scope>
    <source>
        <strain evidence="2 3">2629</strain>
    </source>
</reference>
<dbReference type="STRING" id="181874.A0A409YKU1"/>
<dbReference type="EMBL" id="NHTK01001040">
    <property type="protein sequence ID" value="PPR03681.1"/>
    <property type="molecule type" value="Genomic_DNA"/>
</dbReference>
<dbReference type="Proteomes" id="UP000284842">
    <property type="component" value="Unassembled WGS sequence"/>
</dbReference>
<dbReference type="OrthoDB" id="2592092at2759"/>
<dbReference type="InParanoid" id="A0A409YKU1"/>
<sequence>MLPWRQTQGSLIFMKDIVTMYQRIPKADLPAHLGQQDFSNIIALLGHLNQNNSNIDSEFGSPYAKFVQQRGKKDLRIRFFKEVVEDMQNLGFSLSQRDKYWIMKAHLLALTQPSPDLSPDALEAARTVFSQLAYPKDVAPQVDFLEYLSQSGQAALVQEMVEHICAFLMHPSSPPSVLLRMLCSVVLHQGSELSQSAKERICAALFFRLERRKTSIATPISPVRQVFDIAQLTSGFVDAVFHSSPFSGSATVANWCYVQCHKAFSPSLALEQRWDNLSILAMHYQPTVSPSTISGNIKHSDSLLWRIPFILDALQTHLAGSHLSGEQLSIVKDVARASWNLFSSSESQIWPLDIIRIYVSSFLHVAASTFAESLRQQCLAYLHQNHLLDFTSGSRLQALHLSSEYLQAYIACKGQSWTEIGTIFDTLCPDSEFETSLCNLLLTHYTHSNLPLASNLYLFSTRRQRTLDPQLLHGLALRLIAQQQWFSLSRILRDPHLPKSISEQLFTSTLRHFQVNRLEHAPSSLVKLLSDQAIDLYSEKPLHPSAKYPLRYLFGLMVPTHGAELLKLIQIILASTPQLFSPHLVDRLVSQLLKRRQVKQAAALVELFAKSPLPSTSILRSKAVIQAAEKGASVLAKRLSVPSDNLKRSKSLRLTRIIRFGTFPKSPDQVKHILYLLRQANTTPTTICRGVGMLLKAKKVSLARKLLRQKADYLDPRMRTAIGNMILHAPMGRVDLRNGRLVRYVLHTKDLLMEGYGFTPDRATLNIIVKAVLRWQGMVDASQVRRLFDQMVHEGYPAPEHLCRKHGVPFGTPPGSYERIALPSLSPHISFAKHTRPLYKLFIKAFYLRRDVSAAKTVVGILKEVEVEDIRQREKRNRARREGIIKKRKREFSDRQQQ</sequence>
<comment type="caution">
    <text evidence="2">The sequence shown here is derived from an EMBL/GenBank/DDBJ whole genome shotgun (WGS) entry which is preliminary data.</text>
</comment>
<organism evidence="2 3">
    <name type="scientific">Panaeolus cyanescens</name>
    <dbReference type="NCBI Taxonomy" id="181874"/>
    <lineage>
        <taxon>Eukaryota</taxon>
        <taxon>Fungi</taxon>
        <taxon>Dikarya</taxon>
        <taxon>Basidiomycota</taxon>
        <taxon>Agaricomycotina</taxon>
        <taxon>Agaricomycetes</taxon>
        <taxon>Agaricomycetidae</taxon>
        <taxon>Agaricales</taxon>
        <taxon>Agaricineae</taxon>
        <taxon>Galeropsidaceae</taxon>
        <taxon>Panaeolus</taxon>
    </lineage>
</organism>
<feature type="region of interest" description="Disordered" evidence="1">
    <location>
        <begin position="874"/>
        <end position="898"/>
    </location>
</feature>
<dbReference type="AlphaFoldDB" id="A0A409YKU1"/>
<evidence type="ECO:0000313" key="2">
    <source>
        <dbReference type="EMBL" id="PPR03681.1"/>
    </source>
</evidence>
<proteinExistence type="predicted"/>
<name>A0A409YKU1_9AGAR</name>
<feature type="compositionally biased region" description="Basic and acidic residues" evidence="1">
    <location>
        <begin position="880"/>
        <end position="898"/>
    </location>
</feature>
<gene>
    <name evidence="2" type="ORF">CVT24_007802</name>
</gene>
<keyword evidence="3" id="KW-1185">Reference proteome</keyword>
<accession>A0A409YKU1</accession>
<evidence type="ECO:0000256" key="1">
    <source>
        <dbReference type="SAM" id="MobiDB-lite"/>
    </source>
</evidence>
<evidence type="ECO:0000313" key="3">
    <source>
        <dbReference type="Proteomes" id="UP000284842"/>
    </source>
</evidence>